<dbReference type="AlphaFoldDB" id="A6DJL3"/>
<dbReference type="EMBL" id="ABCK01000006">
    <property type="protein sequence ID" value="EDM28087.1"/>
    <property type="molecule type" value="Genomic_DNA"/>
</dbReference>
<evidence type="ECO:0000313" key="2">
    <source>
        <dbReference type="EMBL" id="EDM28087.1"/>
    </source>
</evidence>
<dbReference type="InterPro" id="IPR050312">
    <property type="entry name" value="IolE/XylAMocC-like"/>
</dbReference>
<dbReference type="RefSeq" id="WP_007278081.1">
    <property type="nucleotide sequence ID" value="NZ_ABCK01000006.1"/>
</dbReference>
<dbReference type="InterPro" id="IPR036237">
    <property type="entry name" value="Xyl_isomerase-like_sf"/>
</dbReference>
<feature type="domain" description="Xylose isomerase-like TIM barrel" evidence="1">
    <location>
        <begin position="27"/>
        <end position="258"/>
    </location>
</feature>
<dbReference type="SUPFAM" id="SSF51658">
    <property type="entry name" value="Xylose isomerase-like"/>
    <property type="match status" value="1"/>
</dbReference>
<proteinExistence type="predicted"/>
<reference evidence="2 3" key="1">
    <citation type="journal article" date="2010" name="J. Bacteriol.">
        <title>Genome sequence of Lentisphaera araneosa HTCC2155T, the type species of the order Lentisphaerales in the phylum Lentisphaerae.</title>
        <authorList>
            <person name="Thrash J.C."/>
            <person name="Cho J.C."/>
            <person name="Vergin K.L."/>
            <person name="Morris R.M."/>
            <person name="Giovannoni S.J."/>
        </authorList>
    </citation>
    <scope>NUCLEOTIDE SEQUENCE [LARGE SCALE GENOMIC DNA]</scope>
    <source>
        <strain evidence="2 3">HTCC2155</strain>
    </source>
</reference>
<comment type="caution">
    <text evidence="2">The sequence shown here is derived from an EMBL/GenBank/DDBJ whole genome shotgun (WGS) entry which is preliminary data.</text>
</comment>
<organism evidence="2 3">
    <name type="scientific">Lentisphaera araneosa HTCC2155</name>
    <dbReference type="NCBI Taxonomy" id="313628"/>
    <lineage>
        <taxon>Bacteria</taxon>
        <taxon>Pseudomonadati</taxon>
        <taxon>Lentisphaerota</taxon>
        <taxon>Lentisphaeria</taxon>
        <taxon>Lentisphaerales</taxon>
        <taxon>Lentisphaeraceae</taxon>
        <taxon>Lentisphaera</taxon>
    </lineage>
</organism>
<evidence type="ECO:0000259" key="1">
    <source>
        <dbReference type="Pfam" id="PF01261"/>
    </source>
</evidence>
<protein>
    <submittedName>
        <fullName evidence="2">D-Tagatose 3-epimerase</fullName>
    </submittedName>
</protein>
<keyword evidence="3" id="KW-1185">Reference proteome</keyword>
<dbReference type="OrthoDB" id="9814946at2"/>
<dbReference type="eggNOG" id="COG1082">
    <property type="taxonomic scope" value="Bacteria"/>
</dbReference>
<dbReference type="InterPro" id="IPR013022">
    <property type="entry name" value="Xyl_isomerase-like_TIM-brl"/>
</dbReference>
<dbReference type="PANTHER" id="PTHR12110">
    <property type="entry name" value="HYDROXYPYRUVATE ISOMERASE"/>
    <property type="match status" value="1"/>
</dbReference>
<dbReference type="Gene3D" id="3.20.20.150">
    <property type="entry name" value="Divalent-metal-dependent TIM barrel enzymes"/>
    <property type="match status" value="1"/>
</dbReference>
<evidence type="ECO:0000313" key="3">
    <source>
        <dbReference type="Proteomes" id="UP000004947"/>
    </source>
</evidence>
<dbReference type="STRING" id="313628.LNTAR_12061"/>
<accession>A6DJL3</accession>
<sequence length="283" mass="31637">MNKKNKVGINMMLWTPFVEEKHFPIFNDLKNAGYDGVEIPLFEGDLEHYKKVKEALDDLGLECTTSTACLEDRNLISPDEKCREAALQHLKWAVDCSAILGSEALCGPFHSAPGVLTGKAPSSEEMNWAIKGLRELADYAKGKDVLLTIEYLNRFESHLTNTLAQTVELVEAVGADNLGIHYDTHHAHLEEYSLSEAIQQAGKHIKHVQYSESNRGIPGQGQVNWQENTSALKEIGYEGWVVIEAFTQNDPGIVAALHLWRPLFSSEREVYDAGIALVKKFWS</sequence>
<name>A6DJL3_9BACT</name>
<dbReference type="Proteomes" id="UP000004947">
    <property type="component" value="Unassembled WGS sequence"/>
</dbReference>
<gene>
    <name evidence="2" type="ORF">LNTAR_12061</name>
</gene>
<dbReference type="Pfam" id="PF01261">
    <property type="entry name" value="AP_endonuc_2"/>
    <property type="match status" value="1"/>
</dbReference>